<dbReference type="EMBL" id="JBBNAE010000004">
    <property type="protein sequence ID" value="KAK9129551.1"/>
    <property type="molecule type" value="Genomic_DNA"/>
</dbReference>
<proteinExistence type="inferred from homology"/>
<evidence type="ECO:0000256" key="4">
    <source>
        <dbReference type="SAM" id="MobiDB-lite"/>
    </source>
</evidence>
<comment type="similarity">
    <text evidence="1">Belongs to the mTERF family.</text>
</comment>
<comment type="caution">
    <text evidence="5">The sequence shown here is derived from an EMBL/GenBank/DDBJ whole genome shotgun (WGS) entry which is preliminary data.</text>
</comment>
<sequence>MAASSTTAAAAAALLSPHSLSFNSTTPSPPSHSIQFQAFANNKHQPTPTTKRLHSINPHNNSSSSDDELKEKILCLEIMGVNSTKALSLNPSLRTATLHSINRITSFLLHSKRLHHDDLPRIFGMCPSLLTASIPHDLIPVFDFLSHDLHVPDHKLRKVINKCPRLLVSSVRDQLKPALLYLHRLGIRDLEALACRDAVLLVSSVERTLMPKLECLVEAGFTREEAVGMVRRCPGLFTFSIQGNLKPKLEYLVEVMGGRLEEVRDFPHYFGFSLEKRIKARHEVLLERGIGRDLIPLDAMLKTTDHHFSRLLNSHCVRSTSS</sequence>
<dbReference type="Pfam" id="PF02536">
    <property type="entry name" value="mTERF"/>
    <property type="match status" value="2"/>
</dbReference>
<dbReference type="PANTHER" id="PTHR13068:SF78">
    <property type="entry name" value="MITOCHONDRIAL TRANSCRIPTION TERMINATION FACTOR FAMILY PROTEIN"/>
    <property type="match status" value="1"/>
</dbReference>
<dbReference type="SMART" id="SM00733">
    <property type="entry name" value="Mterf"/>
    <property type="match status" value="5"/>
</dbReference>
<accession>A0AAP0P6S1</accession>
<dbReference type="PANTHER" id="PTHR13068">
    <property type="entry name" value="CGI-12 PROTEIN-RELATED"/>
    <property type="match status" value="1"/>
</dbReference>
<reference evidence="5 6" key="1">
    <citation type="submission" date="2024-01" db="EMBL/GenBank/DDBJ databases">
        <title>Genome assemblies of Stephania.</title>
        <authorList>
            <person name="Yang L."/>
        </authorList>
    </citation>
    <scope>NUCLEOTIDE SEQUENCE [LARGE SCALE GENOMIC DNA]</scope>
    <source>
        <strain evidence="5">QJT</strain>
        <tissue evidence="5">Leaf</tissue>
    </source>
</reference>
<evidence type="ECO:0000256" key="2">
    <source>
        <dbReference type="ARBA" id="ARBA00022472"/>
    </source>
</evidence>
<feature type="region of interest" description="Disordered" evidence="4">
    <location>
        <begin position="43"/>
        <end position="66"/>
    </location>
</feature>
<protein>
    <submittedName>
        <fullName evidence="5">Uncharacterized protein</fullName>
    </submittedName>
</protein>
<name>A0AAP0P6S1_9MAGN</name>
<evidence type="ECO:0000256" key="1">
    <source>
        <dbReference type="ARBA" id="ARBA00007692"/>
    </source>
</evidence>
<evidence type="ECO:0000313" key="5">
    <source>
        <dbReference type="EMBL" id="KAK9129551.1"/>
    </source>
</evidence>
<keyword evidence="3" id="KW-0809">Transit peptide</keyword>
<dbReference type="InterPro" id="IPR038538">
    <property type="entry name" value="MTERF_sf"/>
</dbReference>
<dbReference type="AlphaFoldDB" id="A0AAP0P6S1"/>
<dbReference type="Gene3D" id="1.25.70.10">
    <property type="entry name" value="Transcription termination factor 3, mitochondrial"/>
    <property type="match status" value="1"/>
</dbReference>
<keyword evidence="6" id="KW-1185">Reference proteome</keyword>
<gene>
    <name evidence="5" type="ORF">Sjap_010038</name>
</gene>
<dbReference type="InterPro" id="IPR003690">
    <property type="entry name" value="MTERF"/>
</dbReference>
<dbReference type="GO" id="GO:0003676">
    <property type="term" value="F:nucleic acid binding"/>
    <property type="evidence" value="ECO:0007669"/>
    <property type="project" value="InterPro"/>
</dbReference>
<organism evidence="5 6">
    <name type="scientific">Stephania japonica</name>
    <dbReference type="NCBI Taxonomy" id="461633"/>
    <lineage>
        <taxon>Eukaryota</taxon>
        <taxon>Viridiplantae</taxon>
        <taxon>Streptophyta</taxon>
        <taxon>Embryophyta</taxon>
        <taxon>Tracheophyta</taxon>
        <taxon>Spermatophyta</taxon>
        <taxon>Magnoliopsida</taxon>
        <taxon>Ranunculales</taxon>
        <taxon>Menispermaceae</taxon>
        <taxon>Menispermoideae</taxon>
        <taxon>Cissampelideae</taxon>
        <taxon>Stephania</taxon>
    </lineage>
</organism>
<dbReference type="Proteomes" id="UP001417504">
    <property type="component" value="Unassembled WGS sequence"/>
</dbReference>
<evidence type="ECO:0000313" key="6">
    <source>
        <dbReference type="Proteomes" id="UP001417504"/>
    </source>
</evidence>
<keyword evidence="2" id="KW-0805">Transcription regulation</keyword>
<keyword evidence="2" id="KW-0806">Transcription termination</keyword>
<keyword evidence="2" id="KW-0804">Transcription</keyword>
<evidence type="ECO:0000256" key="3">
    <source>
        <dbReference type="ARBA" id="ARBA00022946"/>
    </source>
</evidence>
<dbReference type="GO" id="GO:0006353">
    <property type="term" value="P:DNA-templated transcription termination"/>
    <property type="evidence" value="ECO:0007669"/>
    <property type="project" value="UniProtKB-KW"/>
</dbReference>